<organism evidence="1 2">
    <name type="scientific">Pseudoduganella chitinolytica</name>
    <dbReference type="NCBI Taxonomy" id="34070"/>
    <lineage>
        <taxon>Bacteria</taxon>
        <taxon>Pseudomonadati</taxon>
        <taxon>Pseudomonadota</taxon>
        <taxon>Betaproteobacteria</taxon>
        <taxon>Burkholderiales</taxon>
        <taxon>Oxalobacteraceae</taxon>
        <taxon>Telluria group</taxon>
        <taxon>Pseudoduganella</taxon>
    </lineage>
</organism>
<name>A0ABY8B6J4_9BURK</name>
<keyword evidence="2" id="KW-1185">Reference proteome</keyword>
<reference evidence="1 2" key="1">
    <citation type="submission" date="2023-02" db="EMBL/GenBank/DDBJ databases">
        <title>Gemone sequence of Telluria chitinolytica ACM 3522T.</title>
        <authorList>
            <person name="Frediansyah A."/>
            <person name="Miess H."/>
            <person name="Gross H."/>
        </authorList>
    </citation>
    <scope>NUCLEOTIDE SEQUENCE [LARGE SCALE GENOMIC DNA]</scope>
    <source>
        <strain evidence="1 2">ACM 3522</strain>
    </source>
</reference>
<evidence type="ECO:0000313" key="2">
    <source>
        <dbReference type="Proteomes" id="UP001216510"/>
    </source>
</evidence>
<sequence length="433" mass="47534">MTIHFHTDSHCRPGMAEQLNREAMPAAQLAALPAPANVPNVRSVTAEGRSHLFAGAPFFVSRDQVHRMAELIHAVEAVVALPPFQQHVLAWSPDIARFVPGPRSVFFGYDFHLGDGVPQLIEINTNAGGALLNTMFARELREHGLLARRSAQALAAQVEDEIVAMFRAEWARLRGDTPLRSVAVVDTAPAEQYLYPEFQLFERLFRAHGITAVIADPGELALRDGRLVHGDLEIDLVYNRLTDFALAAPAHAAIRTAYLSGAAAVTPHPRAHALYADKRILAVLTDDALLQTWGVPRSLRAVLQAGIPHATVVTAENCEALWARRRQLFFKPACGFGSKGTYRGDKLTRRVWQEILESGYIAQEFAQPGLRAVLVDGAVTELKVDVRNYVYDGRVQLLAARMFQGQTTNFRTPGGGFALVVEVDDARPPLASH</sequence>
<protein>
    <recommendedName>
        <fullName evidence="3">Circularly permuted type 2 ATP-grasp protein</fullName>
    </recommendedName>
</protein>
<dbReference type="SUPFAM" id="SSF56059">
    <property type="entry name" value="Glutathione synthetase ATP-binding domain-like"/>
    <property type="match status" value="1"/>
</dbReference>
<dbReference type="EMBL" id="CP119083">
    <property type="protein sequence ID" value="WEF31561.1"/>
    <property type="molecule type" value="Genomic_DNA"/>
</dbReference>
<gene>
    <name evidence="1" type="ORF">PX653_19140</name>
</gene>
<proteinExistence type="predicted"/>
<evidence type="ECO:0008006" key="3">
    <source>
        <dbReference type="Google" id="ProtNLM"/>
    </source>
</evidence>
<accession>A0ABY8B6J4</accession>
<dbReference type="RefSeq" id="WP_277414332.1">
    <property type="nucleotide sequence ID" value="NZ_CP119083.1"/>
</dbReference>
<dbReference type="Proteomes" id="UP001216510">
    <property type="component" value="Chromosome"/>
</dbReference>
<evidence type="ECO:0000313" key="1">
    <source>
        <dbReference type="EMBL" id="WEF31561.1"/>
    </source>
</evidence>